<sequence>MYKFLTVILLSWLWILPAAAAEPQEEQAVDPWAFELSVQPKKTEAELEVERWTLLMSSETGNYLFEYDSIKPVEDAEGNKSKNERQVLMRTVFKDTKVLEQLNKNYAAKLETGEQAAYCDMLLVFDLRKQLYKTVQTKVYTGEGRIIDERSGAGIWKKVPGQSFADTLLKFLLKNDKHN</sequence>
<dbReference type="AlphaFoldDB" id="A0A7X2XFY6"/>
<evidence type="ECO:0000313" key="4">
    <source>
        <dbReference type="Proteomes" id="UP000443070"/>
    </source>
</evidence>
<feature type="chain" id="PRO_5031132497" evidence="1">
    <location>
        <begin position="21"/>
        <end position="179"/>
    </location>
</feature>
<organism evidence="2 5">
    <name type="scientific">Phascolarctobacterium faecium</name>
    <dbReference type="NCBI Taxonomy" id="33025"/>
    <lineage>
        <taxon>Bacteria</taxon>
        <taxon>Bacillati</taxon>
        <taxon>Bacillota</taxon>
        <taxon>Negativicutes</taxon>
        <taxon>Acidaminococcales</taxon>
        <taxon>Acidaminococcaceae</taxon>
        <taxon>Phascolarctobacterium</taxon>
    </lineage>
</organism>
<evidence type="ECO:0000313" key="2">
    <source>
        <dbReference type="EMBL" id="MTT75907.1"/>
    </source>
</evidence>
<proteinExistence type="predicted"/>
<name>A0A7X2XFY6_9FIRM</name>
<evidence type="ECO:0000313" key="3">
    <source>
        <dbReference type="EMBL" id="MTU03969.1"/>
    </source>
</evidence>
<comment type="caution">
    <text evidence="2">The sequence shown here is derived from an EMBL/GenBank/DDBJ whole genome shotgun (WGS) entry which is preliminary data.</text>
</comment>
<gene>
    <name evidence="2" type="ORF">GMD11_06480</name>
    <name evidence="3" type="ORF">GMD18_06125</name>
</gene>
<dbReference type="EMBL" id="WNBW01000003">
    <property type="protein sequence ID" value="MTU03969.1"/>
    <property type="molecule type" value="Genomic_DNA"/>
</dbReference>
<keyword evidence="4" id="KW-1185">Reference proteome</keyword>
<dbReference type="Proteomes" id="UP000443070">
    <property type="component" value="Unassembled WGS sequence"/>
</dbReference>
<evidence type="ECO:0000256" key="1">
    <source>
        <dbReference type="SAM" id="SignalP"/>
    </source>
</evidence>
<keyword evidence="1" id="KW-0732">Signal</keyword>
<evidence type="ECO:0000313" key="5">
    <source>
        <dbReference type="Proteomes" id="UP000484547"/>
    </source>
</evidence>
<protein>
    <submittedName>
        <fullName evidence="2">Uncharacterized protein</fullName>
    </submittedName>
</protein>
<dbReference type="EMBL" id="WNBM01000003">
    <property type="protein sequence ID" value="MTT75907.1"/>
    <property type="molecule type" value="Genomic_DNA"/>
</dbReference>
<feature type="signal peptide" evidence="1">
    <location>
        <begin position="1"/>
        <end position="20"/>
    </location>
</feature>
<dbReference type="Proteomes" id="UP000484547">
    <property type="component" value="Unassembled WGS sequence"/>
</dbReference>
<accession>A0A7X2XFY6</accession>
<dbReference type="RefSeq" id="WP_155163935.1">
    <property type="nucleotide sequence ID" value="NZ_DAWBFF010000007.1"/>
</dbReference>
<reference evidence="4 5" key="1">
    <citation type="journal article" date="2019" name="Nat. Med.">
        <title>A library of human gut bacterial isolates paired with longitudinal multiomics data enables mechanistic microbiome research.</title>
        <authorList>
            <person name="Poyet M."/>
            <person name="Groussin M."/>
            <person name="Gibbons S.M."/>
            <person name="Avila-Pacheco J."/>
            <person name="Jiang X."/>
            <person name="Kearney S.M."/>
            <person name="Perrotta A.R."/>
            <person name="Berdy B."/>
            <person name="Zhao S."/>
            <person name="Lieberman T.D."/>
            <person name="Swanson P.K."/>
            <person name="Smith M."/>
            <person name="Roesemann S."/>
            <person name="Alexander J.E."/>
            <person name="Rich S.A."/>
            <person name="Livny J."/>
            <person name="Vlamakis H."/>
            <person name="Clish C."/>
            <person name="Bullock K."/>
            <person name="Deik A."/>
            <person name="Scott J."/>
            <person name="Pierce K.A."/>
            <person name="Xavier R.J."/>
            <person name="Alm E.J."/>
        </authorList>
    </citation>
    <scope>NUCLEOTIDE SEQUENCE [LARGE SCALE GENOMIC DNA]</scope>
    <source>
        <strain evidence="2 5">BIOML-A13</strain>
        <strain evidence="3 4">BIOML-A3</strain>
    </source>
</reference>